<proteinExistence type="predicted"/>
<organism evidence="2 3">
    <name type="scientific">Listeria rustica</name>
    <dbReference type="NCBI Taxonomy" id="2713503"/>
    <lineage>
        <taxon>Bacteria</taxon>
        <taxon>Bacillati</taxon>
        <taxon>Bacillota</taxon>
        <taxon>Bacilli</taxon>
        <taxon>Bacillales</taxon>
        <taxon>Listeriaceae</taxon>
        <taxon>Listeria</taxon>
    </lineage>
</organism>
<keyword evidence="1" id="KW-0472">Membrane</keyword>
<keyword evidence="1" id="KW-0812">Transmembrane</keyword>
<reference evidence="2 3" key="1">
    <citation type="submission" date="2020-08" db="EMBL/GenBank/DDBJ databases">
        <title>Listeria ohnekaius sp. nov. and Listeria portnoyii sp. nov. isolated from non-agricultural and natural environments.</title>
        <authorList>
            <person name="Weller D."/>
            <person name="Belias A.M."/>
            <person name="Liao J."/>
            <person name="Guo S."/>
            <person name="Orsi R.H."/>
            <person name="Wiedmann M."/>
        </authorList>
    </citation>
    <scope>NUCLEOTIDE SEQUENCE [LARGE SCALE GENOMIC DNA]</scope>
    <source>
        <strain evidence="2 3">FSL W9-0585</strain>
    </source>
</reference>
<evidence type="ECO:0000256" key="1">
    <source>
        <dbReference type="SAM" id="Phobius"/>
    </source>
</evidence>
<comment type="caution">
    <text evidence="2">The sequence shown here is derived from an EMBL/GenBank/DDBJ whole genome shotgun (WGS) entry which is preliminary data.</text>
</comment>
<feature type="transmembrane region" description="Helical" evidence="1">
    <location>
        <begin position="35"/>
        <end position="56"/>
    </location>
</feature>
<gene>
    <name evidence="2" type="ORF">HPK16_08260</name>
</gene>
<dbReference type="AlphaFoldDB" id="A0A7W1T6H1"/>
<sequence>MKMTISKIISSVFLAIYAILFINIIYSIIQTQEGFAYPIWIQILLALSFLAVALLNFTQKRHILASVLTSTVLMLGISIVITSIT</sequence>
<name>A0A7W1T6H1_9LIST</name>
<dbReference type="Proteomes" id="UP000548787">
    <property type="component" value="Unassembled WGS sequence"/>
</dbReference>
<dbReference type="EMBL" id="JABJVM010000007">
    <property type="protein sequence ID" value="MBA3926333.1"/>
    <property type="molecule type" value="Genomic_DNA"/>
</dbReference>
<evidence type="ECO:0000313" key="3">
    <source>
        <dbReference type="Proteomes" id="UP000548787"/>
    </source>
</evidence>
<keyword evidence="3" id="KW-1185">Reference proteome</keyword>
<feature type="transmembrane region" description="Helical" evidence="1">
    <location>
        <begin position="12"/>
        <end position="29"/>
    </location>
</feature>
<keyword evidence="1" id="KW-1133">Transmembrane helix</keyword>
<protein>
    <submittedName>
        <fullName evidence="2">Uncharacterized protein</fullName>
    </submittedName>
</protein>
<evidence type="ECO:0000313" key="2">
    <source>
        <dbReference type="EMBL" id="MBA3926333.1"/>
    </source>
</evidence>
<feature type="transmembrane region" description="Helical" evidence="1">
    <location>
        <begin position="63"/>
        <end position="84"/>
    </location>
</feature>
<dbReference type="RefSeq" id="WP_181676503.1">
    <property type="nucleotide sequence ID" value="NZ_JABJVM010000007.1"/>
</dbReference>
<accession>A0A7W1T6H1</accession>